<dbReference type="HOGENOM" id="CLU_112917_0_0_6"/>
<dbReference type="NCBIfam" id="TIGR01545">
    <property type="entry name" value="YfhB_g-proteo"/>
    <property type="match status" value="1"/>
</dbReference>
<name>A0A076LTS1_9GAMM</name>
<dbReference type="InterPro" id="IPR006435">
    <property type="entry name" value="HAD-SF_hydro_IF_YfhB"/>
</dbReference>
<dbReference type="AlphaFoldDB" id="A0A076LTS1"/>
<evidence type="ECO:0000256" key="1">
    <source>
        <dbReference type="ARBA" id="ARBA00022723"/>
    </source>
</evidence>
<keyword evidence="2" id="KW-1133">Transmembrane helix</keyword>
<dbReference type="Gene3D" id="1.20.1440.100">
    <property type="entry name" value="SG protein - dephosphorylation function"/>
    <property type="match status" value="1"/>
</dbReference>
<keyword evidence="2" id="KW-0472">Membrane</keyword>
<dbReference type="GO" id="GO:0046872">
    <property type="term" value="F:metal ion binding"/>
    <property type="evidence" value="ECO:0007669"/>
    <property type="project" value="UniProtKB-KW"/>
</dbReference>
<reference evidence="3 4" key="1">
    <citation type="journal article" date="2012" name="PLoS ONE">
        <title>Edwardsiella comparative phylogenomics reveal the new intra/inter-species taxonomic relationships, virulence evolution and niche adaptation mechanisms.</title>
        <authorList>
            <person name="Yang M."/>
            <person name="Lv Y."/>
            <person name="Xiao J."/>
            <person name="Wu H."/>
            <person name="Zheng H."/>
            <person name="Liu Q."/>
            <person name="Zhang Y."/>
            <person name="Wang Q."/>
        </authorList>
    </citation>
    <scope>NUCLEOTIDE SEQUENCE [LARGE SCALE GENOMIC DNA]</scope>
    <source>
        <strain evidence="4">080813</strain>
    </source>
</reference>
<accession>A0A076LTS1</accession>
<dbReference type="InterPro" id="IPR036412">
    <property type="entry name" value="HAD-like_sf"/>
</dbReference>
<gene>
    <name evidence="3" type="primary">yfhB</name>
    <name evidence="3" type="ORF">ETEE_2530</name>
</gene>
<dbReference type="KEGG" id="ete:ETEE_2530"/>
<sequence>MIHQREHSVRRQVFFDLDGTLHRQDLFGCFLRFMLWRLPLNWPLVLLCLPPVGLGLLFAGRAARRPVSLLLWSMTAGRSEGRLRGLETRFVAQFRRRVQPFPLVRARLDDYLACPMTQVWLLTGSPEQLVEQVYRDSGILLRVRLIGTRMRRRFGGWTLTRRCLGREKVRQLERCLGRPLQLYSGYSDSRQDDVVLSYCRFRYRVDKEGALRRLP</sequence>
<dbReference type="Pfam" id="PF12710">
    <property type="entry name" value="HAD"/>
    <property type="match status" value="1"/>
</dbReference>
<keyword evidence="2" id="KW-0812">Transmembrane</keyword>
<proteinExistence type="predicted"/>
<dbReference type="EMBL" id="CP006664">
    <property type="protein sequence ID" value="AIJ08969.1"/>
    <property type="molecule type" value="Genomic_DNA"/>
</dbReference>
<dbReference type="Proteomes" id="UP000028681">
    <property type="component" value="Chromosome"/>
</dbReference>
<evidence type="ECO:0000313" key="3">
    <source>
        <dbReference type="EMBL" id="AIJ08969.1"/>
    </source>
</evidence>
<keyword evidence="3" id="KW-0378">Hydrolase</keyword>
<dbReference type="SUPFAM" id="SSF56784">
    <property type="entry name" value="HAD-like"/>
    <property type="match status" value="1"/>
</dbReference>
<evidence type="ECO:0000313" key="4">
    <source>
        <dbReference type="Proteomes" id="UP000028681"/>
    </source>
</evidence>
<dbReference type="GO" id="GO:0016787">
    <property type="term" value="F:hydrolase activity"/>
    <property type="evidence" value="ECO:0007669"/>
    <property type="project" value="UniProtKB-KW"/>
</dbReference>
<keyword evidence="1" id="KW-0479">Metal-binding</keyword>
<dbReference type="InterPro" id="IPR023214">
    <property type="entry name" value="HAD_sf"/>
</dbReference>
<dbReference type="RefSeq" id="WP_370634738.1">
    <property type="nucleotide sequence ID" value="NZ_CP006664.1"/>
</dbReference>
<feature type="transmembrane region" description="Helical" evidence="2">
    <location>
        <begin position="40"/>
        <end position="59"/>
    </location>
</feature>
<organism evidence="3 4">
    <name type="scientific">Edwardsiella anguillarum ET080813</name>
    <dbReference type="NCBI Taxonomy" id="667120"/>
    <lineage>
        <taxon>Bacteria</taxon>
        <taxon>Pseudomonadati</taxon>
        <taxon>Pseudomonadota</taxon>
        <taxon>Gammaproteobacteria</taxon>
        <taxon>Enterobacterales</taxon>
        <taxon>Hafniaceae</taxon>
        <taxon>Edwardsiella</taxon>
    </lineage>
</organism>
<dbReference type="Gene3D" id="3.40.50.1000">
    <property type="entry name" value="HAD superfamily/HAD-like"/>
    <property type="match status" value="1"/>
</dbReference>
<protein>
    <submittedName>
        <fullName evidence="3">HAD superfamily hydrolase, YfhB</fullName>
    </submittedName>
</protein>
<dbReference type="GeneID" id="33940110"/>
<evidence type="ECO:0000256" key="2">
    <source>
        <dbReference type="SAM" id="Phobius"/>
    </source>
</evidence>